<dbReference type="PANTHER" id="PTHR24326">
    <property type="entry name" value="HOMEOBOX-LEUCINE ZIPPER PROTEIN"/>
    <property type="match status" value="1"/>
</dbReference>
<name>A0AAV0ML33_9ROSI</name>
<keyword evidence="3 8" id="KW-0238">DNA-binding</keyword>
<dbReference type="GO" id="GO:0000981">
    <property type="term" value="F:DNA-binding transcription factor activity, RNA polymerase II-specific"/>
    <property type="evidence" value="ECO:0007669"/>
    <property type="project" value="UniProtKB-UniRule"/>
</dbReference>
<dbReference type="Proteomes" id="UP001154282">
    <property type="component" value="Unassembled WGS sequence"/>
</dbReference>
<accession>A0AAV0ML33</accession>
<dbReference type="GO" id="GO:0005634">
    <property type="term" value="C:nucleus"/>
    <property type="evidence" value="ECO:0007669"/>
    <property type="project" value="UniProtKB-SubCell"/>
</dbReference>
<feature type="DNA-binding region" description="Homeobox" evidence="8">
    <location>
        <begin position="56"/>
        <end position="115"/>
    </location>
</feature>
<dbReference type="Pfam" id="PF02183">
    <property type="entry name" value="HALZ"/>
    <property type="match status" value="1"/>
</dbReference>
<comment type="caution">
    <text evidence="14">The sequence shown here is derived from an EMBL/GenBank/DDBJ whole genome shotgun (WGS) entry which is preliminary data.</text>
</comment>
<comment type="similarity">
    <text evidence="7 10">Belongs to the HD-ZIP homeobox family. Class I subfamily.</text>
</comment>
<dbReference type="Gene3D" id="1.10.10.60">
    <property type="entry name" value="Homeodomain-like"/>
    <property type="match status" value="1"/>
</dbReference>
<evidence type="ECO:0000256" key="10">
    <source>
        <dbReference type="RuleBase" id="RU369038"/>
    </source>
</evidence>
<dbReference type="GO" id="GO:0000976">
    <property type="term" value="F:transcription cis-regulatory region binding"/>
    <property type="evidence" value="ECO:0007669"/>
    <property type="project" value="UniProtKB-ARBA"/>
</dbReference>
<keyword evidence="11" id="KW-0175">Coiled coil</keyword>
<protein>
    <recommendedName>
        <fullName evidence="10">Homeobox-leucine zipper protein</fullName>
    </recommendedName>
    <alternativeName>
        <fullName evidence="10">HD-ZIP protein</fullName>
    </alternativeName>
    <alternativeName>
        <fullName evidence="10">Homeodomain transcription factor</fullName>
    </alternativeName>
</protein>
<keyword evidence="4 8" id="KW-0371">Homeobox</keyword>
<dbReference type="InterPro" id="IPR001356">
    <property type="entry name" value="HD"/>
</dbReference>
<dbReference type="InterPro" id="IPR003106">
    <property type="entry name" value="Leu_zip_homeo"/>
</dbReference>
<evidence type="ECO:0000256" key="4">
    <source>
        <dbReference type="ARBA" id="ARBA00023155"/>
    </source>
</evidence>
<dbReference type="GO" id="GO:0045893">
    <property type="term" value="P:positive regulation of DNA-templated transcription"/>
    <property type="evidence" value="ECO:0007669"/>
    <property type="project" value="TreeGrafter"/>
</dbReference>
<evidence type="ECO:0000256" key="8">
    <source>
        <dbReference type="PROSITE-ProRule" id="PRU00108"/>
    </source>
</evidence>
<comment type="function">
    <text evidence="10">Transcription factor.</text>
</comment>
<gene>
    <name evidence="14" type="ORF">LITE_LOCUS28943</name>
</gene>
<evidence type="ECO:0000256" key="7">
    <source>
        <dbReference type="ARBA" id="ARBA00025748"/>
    </source>
</evidence>
<dbReference type="FunFam" id="1.10.10.60:FF:000144">
    <property type="entry name" value="homeobox-leucine zipper protein ATHB-6-like"/>
    <property type="match status" value="1"/>
</dbReference>
<feature type="domain" description="Homeobox" evidence="13">
    <location>
        <begin position="54"/>
        <end position="114"/>
    </location>
</feature>
<evidence type="ECO:0000256" key="2">
    <source>
        <dbReference type="ARBA" id="ARBA00023015"/>
    </source>
</evidence>
<dbReference type="EMBL" id="CAMGYJ010000007">
    <property type="protein sequence ID" value="CAI0446263.1"/>
    <property type="molecule type" value="Genomic_DNA"/>
</dbReference>
<evidence type="ECO:0000256" key="1">
    <source>
        <dbReference type="ARBA" id="ARBA00004123"/>
    </source>
</evidence>
<evidence type="ECO:0000256" key="5">
    <source>
        <dbReference type="ARBA" id="ARBA00023163"/>
    </source>
</evidence>
<comment type="subcellular location">
    <subcellularLocation>
        <location evidence="1 8 9">Nucleus</location>
    </subcellularLocation>
</comment>
<dbReference type="SMART" id="SM00389">
    <property type="entry name" value="HOX"/>
    <property type="match status" value="1"/>
</dbReference>
<dbReference type="AlphaFoldDB" id="A0AAV0ML33"/>
<proteinExistence type="inferred from homology"/>
<feature type="region of interest" description="Disordered" evidence="12">
    <location>
        <begin position="1"/>
        <end position="24"/>
    </location>
</feature>
<feature type="coiled-coil region" evidence="11">
    <location>
        <begin position="127"/>
        <end position="161"/>
    </location>
</feature>
<dbReference type="InterPro" id="IPR000047">
    <property type="entry name" value="HTH_motif"/>
</dbReference>
<evidence type="ECO:0000256" key="9">
    <source>
        <dbReference type="RuleBase" id="RU000682"/>
    </source>
</evidence>
<dbReference type="PROSITE" id="PS00027">
    <property type="entry name" value="HOMEOBOX_1"/>
    <property type="match status" value="1"/>
</dbReference>
<keyword evidence="15" id="KW-1185">Reference proteome</keyword>
<keyword evidence="5 10" id="KW-0804">Transcription</keyword>
<dbReference type="PROSITE" id="PS50071">
    <property type="entry name" value="HOMEOBOX_2"/>
    <property type="match status" value="1"/>
</dbReference>
<evidence type="ECO:0000256" key="11">
    <source>
        <dbReference type="SAM" id="Coils"/>
    </source>
</evidence>
<keyword evidence="6 8" id="KW-0539">Nucleus</keyword>
<keyword evidence="2 10" id="KW-0805">Transcription regulation</keyword>
<dbReference type="PRINTS" id="PR00031">
    <property type="entry name" value="HTHREPRESSR"/>
</dbReference>
<reference evidence="14" key="1">
    <citation type="submission" date="2022-08" db="EMBL/GenBank/DDBJ databases">
        <authorList>
            <person name="Gutierrez-Valencia J."/>
        </authorList>
    </citation>
    <scope>NUCLEOTIDE SEQUENCE</scope>
</reference>
<dbReference type="PANTHER" id="PTHR24326:SF535">
    <property type="entry name" value="HOMEOBOX-LEUCINE ZIPPER PROTEIN"/>
    <property type="match status" value="1"/>
</dbReference>
<evidence type="ECO:0000256" key="6">
    <source>
        <dbReference type="ARBA" id="ARBA00023242"/>
    </source>
</evidence>
<sequence length="271" mass="31221">MAAFVSLSSLEVDDEKPRKSKMAGYSQEFQAMLDSLDEEDTRDEELEEAAGSCHGAVEKKRRLNMGQVKALEKNFEVDNKLEPERKVKLAEELGLQPRQVAIWFQNRRARWKTKQLERDYCGLKSSYDSLKLDFKNLQQENRTLSLRVKELKTKLEGEERAESREYVKEECPVVSESEMQSQSLDFSEDNNNGGNGSWVRFQTHNDVSNIHSPALMNWIQFSDSRNQNHCYGHDHAAKLEEQSSSSTLFSAAEESCNFFSVLDQAPTFPWF</sequence>
<evidence type="ECO:0000313" key="15">
    <source>
        <dbReference type="Proteomes" id="UP001154282"/>
    </source>
</evidence>
<organism evidence="14 15">
    <name type="scientific">Linum tenue</name>
    <dbReference type="NCBI Taxonomy" id="586396"/>
    <lineage>
        <taxon>Eukaryota</taxon>
        <taxon>Viridiplantae</taxon>
        <taxon>Streptophyta</taxon>
        <taxon>Embryophyta</taxon>
        <taxon>Tracheophyta</taxon>
        <taxon>Spermatophyta</taxon>
        <taxon>Magnoliopsida</taxon>
        <taxon>eudicotyledons</taxon>
        <taxon>Gunneridae</taxon>
        <taxon>Pentapetalae</taxon>
        <taxon>rosids</taxon>
        <taxon>fabids</taxon>
        <taxon>Malpighiales</taxon>
        <taxon>Linaceae</taxon>
        <taxon>Linum</taxon>
    </lineage>
</organism>
<dbReference type="CDD" id="cd00086">
    <property type="entry name" value="homeodomain"/>
    <property type="match status" value="1"/>
</dbReference>
<dbReference type="InterPro" id="IPR009057">
    <property type="entry name" value="Homeodomain-like_sf"/>
</dbReference>
<evidence type="ECO:0000256" key="12">
    <source>
        <dbReference type="SAM" id="MobiDB-lite"/>
    </source>
</evidence>
<evidence type="ECO:0000256" key="3">
    <source>
        <dbReference type="ARBA" id="ARBA00023125"/>
    </source>
</evidence>
<dbReference type="InterPro" id="IPR045224">
    <property type="entry name" value="HDZip_class_I_plant"/>
</dbReference>
<dbReference type="Pfam" id="PF00046">
    <property type="entry name" value="Homeodomain"/>
    <property type="match status" value="1"/>
</dbReference>
<evidence type="ECO:0000313" key="14">
    <source>
        <dbReference type="EMBL" id="CAI0446263.1"/>
    </source>
</evidence>
<dbReference type="SUPFAM" id="SSF46689">
    <property type="entry name" value="Homeodomain-like"/>
    <property type="match status" value="1"/>
</dbReference>
<dbReference type="InterPro" id="IPR017970">
    <property type="entry name" value="Homeobox_CS"/>
</dbReference>
<evidence type="ECO:0000259" key="13">
    <source>
        <dbReference type="PROSITE" id="PS50071"/>
    </source>
</evidence>